<dbReference type="CDD" id="cd05266">
    <property type="entry name" value="SDR_a4"/>
    <property type="match status" value="1"/>
</dbReference>
<dbReference type="Gene3D" id="3.40.50.720">
    <property type="entry name" value="NAD(P)-binding Rossmann-like Domain"/>
    <property type="match status" value="1"/>
</dbReference>
<dbReference type="EMBL" id="CP000878">
    <property type="protein sequence ID" value="ABX07961.1"/>
    <property type="molecule type" value="Genomic_DNA"/>
</dbReference>
<dbReference type="HOGENOM" id="CLU_007383_11_3_3"/>
<proteinExistence type="predicted"/>
<feature type="domain" description="NAD-dependent epimerase/dehydratase" evidence="2">
    <location>
        <begin position="20"/>
        <end position="218"/>
    </location>
</feature>
<dbReference type="Proteomes" id="UP000000788">
    <property type="component" value="Chromosome"/>
</dbReference>
<evidence type="ECO:0000259" key="2">
    <source>
        <dbReference type="Pfam" id="PF01370"/>
    </source>
</evidence>
<evidence type="ECO:0000313" key="4">
    <source>
        <dbReference type="Proteomes" id="UP000000788"/>
    </source>
</evidence>
<dbReference type="KEGG" id="pmj:P9211_00301"/>
<reference evidence="3 4" key="1">
    <citation type="journal article" date="2007" name="PLoS Genet.">
        <title>Patterns and implications of gene gain and loss in the evolution of Prochlorococcus.</title>
        <authorList>
            <person name="Kettler G.C."/>
            <person name="Martiny A.C."/>
            <person name="Huang K."/>
            <person name="Zucker J."/>
            <person name="Coleman M.L."/>
            <person name="Rodrigue S."/>
            <person name="Chen F."/>
            <person name="Lapidus A."/>
            <person name="Ferriera S."/>
            <person name="Johnson J."/>
            <person name="Steglich C."/>
            <person name="Church G.M."/>
            <person name="Richardson P."/>
            <person name="Chisholm S.W."/>
        </authorList>
    </citation>
    <scope>NUCLEOTIDE SEQUENCE [LARGE SCALE GENOMIC DNA]</scope>
    <source>
        <strain evidence="4">MIT 9211</strain>
    </source>
</reference>
<dbReference type="AlphaFoldDB" id="A9B9I6"/>
<evidence type="ECO:0000313" key="3">
    <source>
        <dbReference type="EMBL" id="ABX07961.1"/>
    </source>
</evidence>
<organism evidence="3 4">
    <name type="scientific">Prochlorococcus marinus (strain MIT 9211)</name>
    <dbReference type="NCBI Taxonomy" id="93059"/>
    <lineage>
        <taxon>Bacteria</taxon>
        <taxon>Bacillati</taxon>
        <taxon>Cyanobacteriota</taxon>
        <taxon>Cyanophyceae</taxon>
        <taxon>Synechococcales</taxon>
        <taxon>Prochlorococcaceae</taxon>
        <taxon>Prochlorococcus</taxon>
    </lineage>
</organism>
<keyword evidence="4" id="KW-1185">Reference proteome</keyword>
<name>A9B9I6_PROM4</name>
<dbReference type="RefSeq" id="WP_012194586.1">
    <property type="nucleotide sequence ID" value="NC_009976.1"/>
</dbReference>
<accession>A9B9I6</accession>
<dbReference type="PANTHER" id="PTHR43574">
    <property type="entry name" value="EPIMERASE-RELATED"/>
    <property type="match status" value="1"/>
</dbReference>
<protein>
    <submittedName>
        <fullName evidence="3">Nucleoside-diphosphate-sugar epimerase</fullName>
    </submittedName>
</protein>
<keyword evidence="1" id="KW-0520">NAD</keyword>
<sequence length="302" mass="33238">MLEKVVKQSHQFSPNSKLLIFGGGFSGQHIAAAARRLGAKVLCSRRSFNKTGADFIYDSASESIPEESVLKDVTHLISCIPPLDTGEDPVLKNLSAAIKKMPLKWAGYLSTTGVYGDCKGAWVNENDCANPKQARSIRRLACEKAWQSSGLPVQIIRLPGIYGPGRSTLEAIKNKKSKVIHKPGQVFSRIHIDDIAGGILHLINLISQGINPEIINLADNFPASNIEVMQYAAYLLNQELPPIESFEIAAETMSPMALSFWQENRKVSNKVLCKELGYSLIHPDYKSGLKDCLISYESKNEP</sequence>
<gene>
    <name evidence="3" type="ordered locus">P9211_00301</name>
</gene>
<dbReference type="InterPro" id="IPR001509">
    <property type="entry name" value="Epimerase_deHydtase"/>
</dbReference>
<dbReference type="SUPFAM" id="SSF51735">
    <property type="entry name" value="NAD(P)-binding Rossmann-fold domains"/>
    <property type="match status" value="1"/>
</dbReference>
<dbReference type="STRING" id="93059.P9211_00301"/>
<dbReference type="eggNOG" id="COG0451">
    <property type="taxonomic scope" value="Bacteria"/>
</dbReference>
<dbReference type="OrthoDB" id="9808276at2"/>
<dbReference type="InterPro" id="IPR036291">
    <property type="entry name" value="NAD(P)-bd_dom_sf"/>
</dbReference>
<dbReference type="Pfam" id="PF01370">
    <property type="entry name" value="Epimerase"/>
    <property type="match status" value="1"/>
</dbReference>
<evidence type="ECO:0000256" key="1">
    <source>
        <dbReference type="ARBA" id="ARBA00023027"/>
    </source>
</evidence>